<evidence type="ECO:0000256" key="10">
    <source>
        <dbReference type="ARBA" id="ARBA00023004"/>
    </source>
</evidence>
<evidence type="ECO:0000256" key="2">
    <source>
        <dbReference type="ARBA" id="ARBA00011238"/>
    </source>
</evidence>
<feature type="binding site" evidence="16">
    <location>
        <position position="612"/>
    </location>
    <ligand>
        <name>[4Fe-4S] cluster</name>
        <dbReference type="ChEBI" id="CHEBI:49883"/>
        <label>1</label>
    </ligand>
</feature>
<feature type="domain" description="4Fe-4S ferredoxin-type" evidence="17">
    <location>
        <begin position="593"/>
        <end position="622"/>
    </location>
</feature>
<keyword evidence="7 15" id="KW-0479">Metal-binding</keyword>
<evidence type="ECO:0000256" key="12">
    <source>
        <dbReference type="ARBA" id="ARBA00030514"/>
    </source>
</evidence>
<dbReference type="Pfam" id="PF02775">
    <property type="entry name" value="TPP_enzyme_C"/>
    <property type="match status" value="1"/>
</dbReference>
<dbReference type="SUPFAM" id="SSF54862">
    <property type="entry name" value="4Fe-4S ferredoxins"/>
    <property type="match status" value="1"/>
</dbReference>
<keyword evidence="9 15" id="KW-0560">Oxidoreductase</keyword>
<evidence type="ECO:0000256" key="5">
    <source>
        <dbReference type="ARBA" id="ARBA00022448"/>
    </source>
</evidence>
<evidence type="ECO:0000313" key="18">
    <source>
        <dbReference type="EMBL" id="AFZ70010.1"/>
    </source>
</evidence>
<gene>
    <name evidence="18" type="ordered locus">Calag_0228</name>
</gene>
<dbReference type="EC" id="1.2.7.8" evidence="15"/>
<dbReference type="KEGG" id="clg:Calag_0228"/>
<dbReference type="CDD" id="cd07034">
    <property type="entry name" value="TPP_PYR_PFOR_IOR-alpha_like"/>
    <property type="match status" value="1"/>
</dbReference>
<dbReference type="HOGENOM" id="CLU_017727_0_0_2"/>
<name>L0AAE4_CALLD</name>
<feature type="binding site" evidence="16">
    <location>
        <position position="572"/>
    </location>
    <ligand>
        <name>[4Fe-4S] cluster</name>
        <dbReference type="ChEBI" id="CHEBI:49883"/>
        <label>1</label>
    </ligand>
</feature>
<feature type="binding site" evidence="16">
    <location>
        <position position="608"/>
    </location>
    <ligand>
        <name>[4Fe-4S] cluster</name>
        <dbReference type="ChEBI" id="CHEBI:49883"/>
        <label>2</label>
    </ligand>
</feature>
<evidence type="ECO:0000256" key="14">
    <source>
        <dbReference type="ARBA" id="ARBA00048893"/>
    </source>
</evidence>
<dbReference type="PIRSF" id="PIRSF006439">
    <property type="entry name" value="Indolepyruvate_ferr_oxidored"/>
    <property type="match status" value="1"/>
</dbReference>
<dbReference type="InterPro" id="IPR017900">
    <property type="entry name" value="4Fe4S_Fe_S_CS"/>
</dbReference>
<feature type="domain" description="4Fe-4S ferredoxin-type" evidence="17">
    <location>
        <begin position="563"/>
        <end position="592"/>
    </location>
</feature>
<comment type="catalytic activity">
    <reaction evidence="13 15">
        <text>indole-3-pyruvate + 2 oxidized [2Fe-2S]-[ferredoxin] + CoA = (indol-3-yl)acetyl-CoA + 2 reduced [2Fe-2S]-[ferredoxin] + CO2 + H(+)</text>
        <dbReference type="Rhea" id="RHEA:12645"/>
        <dbReference type="Rhea" id="RHEA-COMP:10000"/>
        <dbReference type="Rhea" id="RHEA-COMP:10001"/>
        <dbReference type="ChEBI" id="CHEBI:15378"/>
        <dbReference type="ChEBI" id="CHEBI:16526"/>
        <dbReference type="ChEBI" id="CHEBI:17640"/>
        <dbReference type="ChEBI" id="CHEBI:33737"/>
        <dbReference type="ChEBI" id="CHEBI:33738"/>
        <dbReference type="ChEBI" id="CHEBI:57271"/>
        <dbReference type="ChEBI" id="CHEBI:57287"/>
        <dbReference type="EC" id="1.2.7.8"/>
    </reaction>
</comment>
<evidence type="ECO:0000256" key="8">
    <source>
        <dbReference type="ARBA" id="ARBA00022982"/>
    </source>
</evidence>
<dbReference type="PANTHER" id="PTHR43710">
    <property type="entry name" value="2-HYDROXYACYL-COA LYASE"/>
    <property type="match status" value="1"/>
</dbReference>
<dbReference type="Gene3D" id="3.40.50.970">
    <property type="match status" value="2"/>
</dbReference>
<feature type="binding site" evidence="16">
    <location>
        <position position="578"/>
    </location>
    <ligand>
        <name>[4Fe-4S] cluster</name>
        <dbReference type="ChEBI" id="CHEBI:49883"/>
        <label>1</label>
    </ligand>
</feature>
<accession>L0AAE4</accession>
<keyword evidence="6 15" id="KW-0004">4Fe-4S</keyword>
<dbReference type="Pfam" id="PF00037">
    <property type="entry name" value="Fer4"/>
    <property type="match status" value="1"/>
</dbReference>
<evidence type="ECO:0000256" key="11">
    <source>
        <dbReference type="ARBA" id="ARBA00023014"/>
    </source>
</evidence>
<feature type="binding site" evidence="16">
    <location>
        <position position="605"/>
    </location>
    <ligand>
        <name>[4Fe-4S] cluster</name>
        <dbReference type="ChEBI" id="CHEBI:49883"/>
        <label>2</label>
    </ligand>
</feature>
<evidence type="ECO:0000256" key="15">
    <source>
        <dbReference type="PIRNR" id="PIRNR006439"/>
    </source>
</evidence>
<keyword evidence="19" id="KW-1185">Reference proteome</keyword>
<dbReference type="InterPro" id="IPR009014">
    <property type="entry name" value="Transketo_C/PFOR_II"/>
</dbReference>
<evidence type="ECO:0000313" key="19">
    <source>
        <dbReference type="Proteomes" id="UP000010469"/>
    </source>
</evidence>
<dbReference type="OrthoDB" id="19071at2157"/>
<evidence type="ECO:0000256" key="16">
    <source>
        <dbReference type="PIRSR" id="PIRSR006439-50"/>
    </source>
</evidence>
<dbReference type="GO" id="GO:0030976">
    <property type="term" value="F:thiamine pyrophosphate binding"/>
    <property type="evidence" value="ECO:0007669"/>
    <property type="project" value="InterPro"/>
</dbReference>
<feature type="binding site" evidence="16">
    <location>
        <position position="602"/>
    </location>
    <ligand>
        <name>[4Fe-4S] cluster</name>
        <dbReference type="ChEBI" id="CHEBI:49883"/>
        <label>2</label>
    </ligand>
</feature>
<dbReference type="PROSITE" id="PS00198">
    <property type="entry name" value="4FE4S_FER_1"/>
    <property type="match status" value="1"/>
</dbReference>
<dbReference type="InterPro" id="IPR029061">
    <property type="entry name" value="THDP-binding"/>
</dbReference>
<dbReference type="Proteomes" id="UP000010469">
    <property type="component" value="Chromosome"/>
</dbReference>
<evidence type="ECO:0000256" key="3">
    <source>
        <dbReference type="ARBA" id="ARBA00011631"/>
    </source>
</evidence>
<dbReference type="InterPro" id="IPR002880">
    <property type="entry name" value="Pyrv_Fd/Flavodoxin_OxRdtase_N"/>
</dbReference>
<evidence type="ECO:0000256" key="13">
    <source>
        <dbReference type="ARBA" id="ARBA00048332"/>
    </source>
</evidence>
<feature type="binding site" evidence="16">
    <location>
        <position position="575"/>
    </location>
    <ligand>
        <name>[4Fe-4S] cluster</name>
        <dbReference type="ChEBI" id="CHEBI:49883"/>
        <label>1</label>
    </ligand>
</feature>
<protein>
    <recommendedName>
        <fullName evidence="4 15">Indolepyruvate oxidoreductase subunit IorA</fullName>
        <shortName evidence="15">IOR</shortName>
        <ecNumber evidence="15">1.2.7.8</ecNumber>
    </recommendedName>
    <alternativeName>
        <fullName evidence="12 15">Indolepyruvate ferredoxin oxidoreductase subunit alpha</fullName>
    </alternativeName>
</protein>
<keyword evidence="5 15" id="KW-0813">Transport</keyword>
<dbReference type="NCBIfam" id="TIGR03336">
    <property type="entry name" value="IOR_alpha"/>
    <property type="match status" value="1"/>
</dbReference>
<dbReference type="GO" id="GO:0018491">
    <property type="term" value="F:2-oxobutyrate synthase activity"/>
    <property type="evidence" value="ECO:0007669"/>
    <property type="project" value="UniProtKB-ARBA"/>
</dbReference>
<dbReference type="GO" id="GO:0043805">
    <property type="term" value="F:indolepyruvate ferredoxin oxidoreductase activity"/>
    <property type="evidence" value="ECO:0007669"/>
    <property type="project" value="UniProtKB-UniRule"/>
</dbReference>
<evidence type="ECO:0000259" key="17">
    <source>
        <dbReference type="PROSITE" id="PS51379"/>
    </source>
</evidence>
<dbReference type="GO" id="GO:0051539">
    <property type="term" value="F:4 iron, 4 sulfur cluster binding"/>
    <property type="evidence" value="ECO:0007669"/>
    <property type="project" value="UniProtKB-UniRule"/>
</dbReference>
<dbReference type="InterPro" id="IPR017896">
    <property type="entry name" value="4Fe4S_Fe-S-bd"/>
</dbReference>
<dbReference type="CDD" id="cd02008">
    <property type="entry name" value="TPP_IOR_alpha"/>
    <property type="match status" value="1"/>
</dbReference>
<comment type="catalytic activity">
    <reaction evidence="14">
        <text>a 2-oxocarboxylate + 2 oxidized [2Fe-2S]-[ferredoxin] + CoA = an acyl-CoA + 2 reduced [2Fe-2S]-[ferredoxin] + CO2 + H(+)</text>
        <dbReference type="Rhea" id="RHEA:42316"/>
        <dbReference type="Rhea" id="RHEA-COMP:10000"/>
        <dbReference type="Rhea" id="RHEA-COMP:10001"/>
        <dbReference type="ChEBI" id="CHEBI:15378"/>
        <dbReference type="ChEBI" id="CHEBI:16526"/>
        <dbReference type="ChEBI" id="CHEBI:33737"/>
        <dbReference type="ChEBI" id="CHEBI:33738"/>
        <dbReference type="ChEBI" id="CHEBI:35179"/>
        <dbReference type="ChEBI" id="CHEBI:57287"/>
        <dbReference type="ChEBI" id="CHEBI:58342"/>
        <dbReference type="EC" id="1.2.7.11"/>
    </reaction>
</comment>
<dbReference type="InterPro" id="IPR045025">
    <property type="entry name" value="HACL1-like"/>
</dbReference>
<dbReference type="PANTHER" id="PTHR43710:SF7">
    <property type="entry name" value="INDOLEPYRUVATE OXIDOREDUCTASE SUBUNIT IORA"/>
    <property type="match status" value="1"/>
</dbReference>
<dbReference type="SUPFAM" id="SSF52518">
    <property type="entry name" value="Thiamin diphosphate-binding fold (THDP-binding)"/>
    <property type="match status" value="2"/>
</dbReference>
<keyword evidence="11 15" id="KW-0411">Iron-sulfur</keyword>
<keyword evidence="10 15" id="KW-0408">Iron</keyword>
<dbReference type="eggNOG" id="arCOG01609">
    <property type="taxonomic scope" value="Archaea"/>
</dbReference>
<comment type="subunit">
    <text evidence="3">Heterodimer composed of an alpha and a beta subunit.</text>
</comment>
<organism evidence="18 19">
    <name type="scientific">Caldisphaera lagunensis (strain DSM 15908 / JCM 11604 / ANMR 0165 / IC-154)</name>
    <dbReference type="NCBI Taxonomy" id="1056495"/>
    <lineage>
        <taxon>Archaea</taxon>
        <taxon>Thermoproteota</taxon>
        <taxon>Thermoprotei</taxon>
        <taxon>Acidilobales</taxon>
        <taxon>Caldisphaeraceae</taxon>
        <taxon>Caldisphaera</taxon>
    </lineage>
</organism>
<comment type="subunit">
    <text evidence="2 15">Heterodimer of the IorA and IorB subunits.</text>
</comment>
<dbReference type="PROSITE" id="PS51379">
    <property type="entry name" value="4FE4S_FER_2"/>
    <property type="match status" value="2"/>
</dbReference>
<dbReference type="GeneID" id="14211488"/>
<keyword evidence="18" id="KW-0670">Pyruvate</keyword>
<sequence>MNNLLNKAGSKVLLMGNEAIARGFIEAGGGFAAAYPGTPSTEIVETLAEVAPLLGIHVEWSVNEKVALESAYGASISNVRALAAMKHVGLNVAADALASISYTGVRAGLVVISAEDPSMWSSQNEQDNRYYGMLTYTPVLDPSDPQEAKDLTKTAFELSEKLSHPILMVPTTRVSHTRSNVILDKVTPPKAKGNFAKENSRFGLVPANSRNLRDKLINKWNIIKDSFEKFEPYNRIENEEKDKIAIISSGSSYQYVKEVNEEVGNYRLIKISTPYPLPRKFILKGLEDVEKILVVEELEPIVENQLKNIVNEEGLSIKIEGKSYVGYSGEMTLERARKAVREFLGLSIEQPLTKKLDIKLPERPPSFCPGCPHRATFYSLKRAVNSLMLKPIYSGDIGCYSLGINSPYDEQDIILEMGGSIGIANGLAHVSENQVPIAIIGDSTFYHAGIPGLINAIYNKSPILVLVLDNRTTGMTGEQPDPSSGLTAVGEETKVIDIAKVAEGVGVEKIIVFDPFNIKESTNMLKEALSYVVKEKKPAVAIAKKACALNAVRIANKIHIEIPIYQVLENKCTACGICYNAFACPAIFVKEDKKAWIEPSLCTGCGVCAETCPYDAIKPVKIIDKRWDSVWQ</sequence>
<evidence type="ECO:0000256" key="6">
    <source>
        <dbReference type="ARBA" id="ARBA00022485"/>
    </source>
</evidence>
<evidence type="ECO:0000256" key="7">
    <source>
        <dbReference type="ARBA" id="ARBA00022723"/>
    </source>
</evidence>
<comment type="cofactor">
    <cofactor evidence="15 16">
        <name>[4Fe-4S] cluster</name>
        <dbReference type="ChEBI" id="CHEBI:49883"/>
    </cofactor>
    <text evidence="15 16">Binds 2 [4Fe-4S] clusters. In this family the first cluster has a non-standard and varying [4Fe-4S] binding motif CX(2)CX(2)CX(4-5)CP.</text>
</comment>
<proteinExistence type="predicted"/>
<reference evidence="19" key="1">
    <citation type="submission" date="2012-03" db="EMBL/GenBank/DDBJ databases">
        <title>Complete genome of Caldisphaera lagunensis DSM 15908.</title>
        <authorList>
            <person name="Lucas S."/>
            <person name="Copeland A."/>
            <person name="Lapidus A."/>
            <person name="Glavina del Rio T."/>
            <person name="Dalin E."/>
            <person name="Tice H."/>
            <person name="Bruce D."/>
            <person name="Goodwin L."/>
            <person name="Pitluck S."/>
            <person name="Peters L."/>
            <person name="Mikhailova N."/>
            <person name="Teshima H."/>
            <person name="Kyrpides N."/>
            <person name="Mavromatis K."/>
            <person name="Ivanova N."/>
            <person name="Brettin T."/>
            <person name="Detter J.C."/>
            <person name="Han C."/>
            <person name="Larimer F."/>
            <person name="Land M."/>
            <person name="Hauser L."/>
            <person name="Markowitz V."/>
            <person name="Cheng J.-F."/>
            <person name="Hugenholtz P."/>
            <person name="Woyke T."/>
            <person name="Wu D."/>
            <person name="Spring S."/>
            <person name="Schroeder M."/>
            <person name="Brambilla E."/>
            <person name="Klenk H.-P."/>
            <person name="Eisen J.A."/>
        </authorList>
    </citation>
    <scope>NUCLEOTIDE SEQUENCE [LARGE SCALE GENOMIC DNA]</scope>
    <source>
        <strain evidence="19">DSM 15908 / JCM 11604 / IC-154</strain>
    </source>
</reference>
<dbReference type="GO" id="GO:0019164">
    <property type="term" value="F:pyruvate synthase activity"/>
    <property type="evidence" value="ECO:0007669"/>
    <property type="project" value="UniProtKB-ARBA"/>
</dbReference>
<dbReference type="RefSeq" id="WP_015231908.1">
    <property type="nucleotide sequence ID" value="NC_019791.1"/>
</dbReference>
<keyword evidence="8 15" id="KW-0249">Electron transport</keyword>
<dbReference type="Gene3D" id="3.30.70.20">
    <property type="match status" value="1"/>
</dbReference>
<dbReference type="STRING" id="1056495.Calag_0228"/>
<dbReference type="EMBL" id="CP003378">
    <property type="protein sequence ID" value="AFZ70010.1"/>
    <property type="molecule type" value="Genomic_DNA"/>
</dbReference>
<dbReference type="AlphaFoldDB" id="L0AAE4"/>
<dbReference type="InterPro" id="IPR011766">
    <property type="entry name" value="TPP_enzyme_TPP-bd"/>
</dbReference>
<dbReference type="InterPro" id="IPR017721">
    <property type="entry name" value="IorA"/>
</dbReference>
<dbReference type="SUPFAM" id="SSF52922">
    <property type="entry name" value="TK C-terminal domain-like"/>
    <property type="match status" value="1"/>
</dbReference>
<comment type="function">
    <text evidence="1 15">Catalyzes the ferredoxin-dependent oxidative decarboxylation of arylpyruvates.</text>
</comment>
<dbReference type="Pfam" id="PF01855">
    <property type="entry name" value="POR_N"/>
    <property type="match status" value="1"/>
</dbReference>
<dbReference type="InParanoid" id="L0AAE4"/>
<dbReference type="GO" id="GO:0046872">
    <property type="term" value="F:metal ion binding"/>
    <property type="evidence" value="ECO:0007669"/>
    <property type="project" value="UniProtKB-UniRule"/>
</dbReference>
<dbReference type="Gene3D" id="3.40.50.920">
    <property type="match status" value="1"/>
</dbReference>
<evidence type="ECO:0000256" key="9">
    <source>
        <dbReference type="ARBA" id="ARBA00023002"/>
    </source>
</evidence>
<evidence type="ECO:0000256" key="1">
    <source>
        <dbReference type="ARBA" id="ARBA00002995"/>
    </source>
</evidence>
<evidence type="ECO:0000256" key="4">
    <source>
        <dbReference type="ARBA" id="ARBA00017710"/>
    </source>
</evidence>
<dbReference type="FunFam" id="3.40.50.970:FF:000039">
    <property type="entry name" value="Indolepyruvate oxidoreductase subunit IorA"/>
    <property type="match status" value="1"/>
</dbReference>
<feature type="binding site" evidence="16">
    <location>
        <position position="584"/>
    </location>
    <ligand>
        <name>[4Fe-4S] cluster</name>
        <dbReference type="ChEBI" id="CHEBI:49883"/>
        <label>2</label>
    </ligand>
</feature>